<dbReference type="PANTHER" id="PTHR11795:SF442">
    <property type="entry name" value="ABC TRANSPORTER ATP-BINDING PROTEIN"/>
    <property type="match status" value="1"/>
</dbReference>
<reference evidence="10 11" key="1">
    <citation type="submission" date="2019-11" db="EMBL/GenBank/DDBJ databases">
        <title>Draft genome sequences of five Paenibacillus species of dairy origin.</title>
        <authorList>
            <person name="Olajide A.M."/>
            <person name="Chen S."/>
            <person name="Lapointe G."/>
        </authorList>
    </citation>
    <scope>NUCLEOTIDE SEQUENCE [LARGE SCALE GENOMIC DNA]</scope>
    <source>
        <strain evidence="10 11">2CS3</strain>
    </source>
</reference>
<feature type="transmembrane region" description="Helical" evidence="9">
    <location>
        <begin position="206"/>
        <end position="233"/>
    </location>
</feature>
<keyword evidence="7 9" id="KW-0472">Membrane</keyword>
<keyword evidence="4 9" id="KW-0812">Transmembrane</keyword>
<gene>
    <name evidence="10" type="ORF">GNP93_16460</name>
</gene>
<dbReference type="GO" id="GO:0022857">
    <property type="term" value="F:transmembrane transporter activity"/>
    <property type="evidence" value="ECO:0007669"/>
    <property type="project" value="InterPro"/>
</dbReference>
<keyword evidence="5" id="KW-0029">Amino-acid transport</keyword>
<evidence type="ECO:0000256" key="3">
    <source>
        <dbReference type="ARBA" id="ARBA00022475"/>
    </source>
</evidence>
<feature type="transmembrane region" description="Helical" evidence="9">
    <location>
        <begin position="45"/>
        <end position="67"/>
    </location>
</feature>
<comment type="similarity">
    <text evidence="8">Belongs to the binding-protein-dependent transport system permease family. LivHM subfamily.</text>
</comment>
<comment type="subcellular location">
    <subcellularLocation>
        <location evidence="1">Cell membrane</location>
        <topology evidence="1">Multi-pass membrane protein</topology>
    </subcellularLocation>
</comment>
<feature type="transmembrane region" description="Helical" evidence="9">
    <location>
        <begin position="12"/>
        <end position="39"/>
    </location>
</feature>
<keyword evidence="6 9" id="KW-1133">Transmembrane helix</keyword>
<protein>
    <submittedName>
        <fullName evidence="10">Branched-chain amino acid ABC transporter permease</fullName>
    </submittedName>
</protein>
<dbReference type="InterPro" id="IPR001851">
    <property type="entry name" value="ABC_transp_permease"/>
</dbReference>
<evidence type="ECO:0000256" key="6">
    <source>
        <dbReference type="ARBA" id="ARBA00022989"/>
    </source>
</evidence>
<comment type="caution">
    <text evidence="10">The sequence shown here is derived from an EMBL/GenBank/DDBJ whole genome shotgun (WGS) entry which is preliminary data.</text>
</comment>
<evidence type="ECO:0000256" key="7">
    <source>
        <dbReference type="ARBA" id="ARBA00023136"/>
    </source>
</evidence>
<dbReference type="InterPro" id="IPR052157">
    <property type="entry name" value="BCAA_transport_permease"/>
</dbReference>
<feature type="transmembrane region" description="Helical" evidence="9">
    <location>
        <begin position="240"/>
        <end position="260"/>
    </location>
</feature>
<keyword evidence="3" id="KW-1003">Cell membrane</keyword>
<feature type="transmembrane region" description="Helical" evidence="9">
    <location>
        <begin position="123"/>
        <end position="142"/>
    </location>
</feature>
<keyword evidence="2" id="KW-0813">Transport</keyword>
<accession>A0A7X3CUL9</accession>
<evidence type="ECO:0000256" key="4">
    <source>
        <dbReference type="ARBA" id="ARBA00022692"/>
    </source>
</evidence>
<evidence type="ECO:0000256" key="8">
    <source>
        <dbReference type="ARBA" id="ARBA00037998"/>
    </source>
</evidence>
<dbReference type="EMBL" id="WNZX01000014">
    <property type="protein sequence ID" value="MUG72264.1"/>
    <property type="molecule type" value="Genomic_DNA"/>
</dbReference>
<keyword evidence="11" id="KW-1185">Reference proteome</keyword>
<sequence length="272" mass="29179">MLLFMIAAGLSIIMGFMNVVNLAHGSFFMIAAYVAFALMKQGMGFWVALMVTIILVGLFGWFMEKVFLARVYGKELDQVLLTFGLTFIFSDLVKWAWGTSPQSIPVPGELSQSIHLGETVFPVFRLFVIMIGVLVAVLLWYFESRTRVGSVIRAGVDDRQMVSALGINVGLAFSGVFAFGALLAGFSGVLGGAVTGIYLGMDAEVLISSLVVVVIGGLGTWKGAFAGAILVGMIDTLGKVWFPSVSMALVFILMVIVLLVRPTGLFGRGVQL</sequence>
<dbReference type="Proteomes" id="UP000450917">
    <property type="component" value="Unassembled WGS sequence"/>
</dbReference>
<feature type="transmembrane region" description="Helical" evidence="9">
    <location>
        <begin position="162"/>
        <end position="186"/>
    </location>
</feature>
<evidence type="ECO:0000256" key="9">
    <source>
        <dbReference type="SAM" id="Phobius"/>
    </source>
</evidence>
<evidence type="ECO:0000256" key="5">
    <source>
        <dbReference type="ARBA" id="ARBA00022970"/>
    </source>
</evidence>
<dbReference type="GO" id="GO:0006865">
    <property type="term" value="P:amino acid transport"/>
    <property type="evidence" value="ECO:0007669"/>
    <property type="project" value="UniProtKB-KW"/>
</dbReference>
<dbReference type="AlphaFoldDB" id="A0A7X3CUL9"/>
<organism evidence="10 11">
    <name type="scientific">Paenibacillus validus</name>
    <dbReference type="NCBI Taxonomy" id="44253"/>
    <lineage>
        <taxon>Bacteria</taxon>
        <taxon>Bacillati</taxon>
        <taxon>Bacillota</taxon>
        <taxon>Bacilli</taxon>
        <taxon>Bacillales</taxon>
        <taxon>Paenibacillaceae</taxon>
        <taxon>Paenibacillus</taxon>
    </lineage>
</organism>
<proteinExistence type="inferred from homology"/>
<evidence type="ECO:0000256" key="2">
    <source>
        <dbReference type="ARBA" id="ARBA00022448"/>
    </source>
</evidence>
<name>A0A7X3CUL9_9BACL</name>
<dbReference type="GO" id="GO:0005886">
    <property type="term" value="C:plasma membrane"/>
    <property type="evidence" value="ECO:0007669"/>
    <property type="project" value="UniProtKB-SubCell"/>
</dbReference>
<evidence type="ECO:0000313" key="11">
    <source>
        <dbReference type="Proteomes" id="UP000450917"/>
    </source>
</evidence>
<evidence type="ECO:0000256" key="1">
    <source>
        <dbReference type="ARBA" id="ARBA00004651"/>
    </source>
</evidence>
<dbReference type="CDD" id="cd06582">
    <property type="entry name" value="TM_PBP1_LivH_like"/>
    <property type="match status" value="1"/>
</dbReference>
<dbReference type="Pfam" id="PF02653">
    <property type="entry name" value="BPD_transp_2"/>
    <property type="match status" value="1"/>
</dbReference>
<dbReference type="PANTHER" id="PTHR11795">
    <property type="entry name" value="BRANCHED-CHAIN AMINO ACID TRANSPORT SYSTEM PERMEASE PROTEIN LIVH"/>
    <property type="match status" value="1"/>
</dbReference>
<evidence type="ECO:0000313" key="10">
    <source>
        <dbReference type="EMBL" id="MUG72264.1"/>
    </source>
</evidence>